<dbReference type="GO" id="GO:0016117">
    <property type="term" value="P:carotenoid biosynthetic process"/>
    <property type="evidence" value="ECO:0007669"/>
    <property type="project" value="UniProtKB-KW"/>
</dbReference>
<dbReference type="InterPro" id="IPR019845">
    <property type="entry name" value="Squalene/phytoene_synthase_CS"/>
</dbReference>
<keyword evidence="2" id="KW-0808">Transferase</keyword>
<name>A0A268AD64_9BACI</name>
<dbReference type="InterPro" id="IPR002060">
    <property type="entry name" value="Squ/phyt_synthse"/>
</dbReference>
<comment type="pathway">
    <text evidence="1">Carotenoid biosynthesis.</text>
</comment>
<dbReference type="EMBL" id="NPBV01000003">
    <property type="protein sequence ID" value="PAD22029.1"/>
    <property type="molecule type" value="Genomic_DNA"/>
</dbReference>
<dbReference type="GO" id="GO:0051996">
    <property type="term" value="F:squalene synthase [NAD(P)H] activity"/>
    <property type="evidence" value="ECO:0007669"/>
    <property type="project" value="InterPro"/>
</dbReference>
<dbReference type="PANTHER" id="PTHR31480">
    <property type="entry name" value="BIFUNCTIONAL LYCOPENE CYCLASE/PHYTOENE SYNTHASE"/>
    <property type="match status" value="1"/>
</dbReference>
<dbReference type="InterPro" id="IPR033904">
    <property type="entry name" value="Trans_IPPS_HH"/>
</dbReference>
<comment type="caution">
    <text evidence="4">The sequence shown here is derived from an EMBL/GenBank/DDBJ whole genome shotgun (WGS) entry which is preliminary data.</text>
</comment>
<dbReference type="SUPFAM" id="SSF48576">
    <property type="entry name" value="Terpenoid synthases"/>
    <property type="match status" value="1"/>
</dbReference>
<dbReference type="CDD" id="cd00683">
    <property type="entry name" value="Trans_IPPS_HH"/>
    <property type="match status" value="1"/>
</dbReference>
<dbReference type="InterPro" id="IPR044843">
    <property type="entry name" value="Trans_IPPS_bact-type"/>
</dbReference>
<dbReference type="SFLD" id="SFLDS00005">
    <property type="entry name" value="Isoprenoid_Synthase_Type_I"/>
    <property type="match status" value="1"/>
</dbReference>
<dbReference type="GO" id="GO:0004311">
    <property type="term" value="F:geranylgeranyl diphosphate synthase activity"/>
    <property type="evidence" value="ECO:0007669"/>
    <property type="project" value="InterPro"/>
</dbReference>
<keyword evidence="3" id="KW-0125">Carotenoid biosynthesis</keyword>
<proteinExistence type="predicted"/>
<accession>A0A268AD64</accession>
<dbReference type="InterPro" id="IPR008949">
    <property type="entry name" value="Isoprenoid_synthase_dom_sf"/>
</dbReference>
<evidence type="ECO:0000256" key="1">
    <source>
        <dbReference type="ARBA" id="ARBA00004829"/>
    </source>
</evidence>
<evidence type="ECO:0000313" key="5">
    <source>
        <dbReference type="Proteomes" id="UP000216013"/>
    </source>
</evidence>
<dbReference type="SFLD" id="SFLDG01212">
    <property type="entry name" value="Phytoene_synthase_like"/>
    <property type="match status" value="1"/>
</dbReference>
<reference evidence="4 5" key="1">
    <citation type="submission" date="2017-07" db="EMBL/GenBank/DDBJ databases">
        <title>Isolation and whole genome analysis of endospore-forming bacteria from heroin.</title>
        <authorList>
            <person name="Kalinowski J."/>
            <person name="Ahrens B."/>
            <person name="Al-Dilaimi A."/>
            <person name="Winkler A."/>
            <person name="Wibberg D."/>
            <person name="Schleenbecker U."/>
            <person name="Ruckert C."/>
            <person name="Wolfel R."/>
            <person name="Grass G."/>
        </authorList>
    </citation>
    <scope>NUCLEOTIDE SEQUENCE [LARGE SCALE GENOMIC DNA]</scope>
    <source>
        <strain evidence="4 5">7528</strain>
    </source>
</reference>
<dbReference type="Proteomes" id="UP000216013">
    <property type="component" value="Unassembled WGS sequence"/>
</dbReference>
<evidence type="ECO:0000313" key="4">
    <source>
        <dbReference type="EMBL" id="PAD22029.1"/>
    </source>
</evidence>
<protein>
    <submittedName>
        <fullName evidence="4">Uncharacterized protein</fullName>
    </submittedName>
</protein>
<dbReference type="RefSeq" id="WP_095227077.1">
    <property type="nucleotide sequence ID" value="NZ_NPBD01000002.1"/>
</dbReference>
<sequence>MLKKQYAKACEKAMKQHSASFYQAFRELPSPRKEAVFVIYTFCRMIDDSMDEPENSVYTLDELEWHFQHLSKAEGHFIWPSLRWLFDTFPNLEPAPFFTQIKGQRMDEMHTHYKTFEQLEDYCYHVAGSVGEMLLPVLHDYPSEKIIKAGIKLGKAMQIVNILRDVGEDLERGRRYIPLSILAAYDYSEEAFYAQELSISFRQVIDDLINTANNWFEEGLEGLNTYPESSAFAITLASSYYAAIMDVIKENDYDVFHKRAYVPQSRKLVLYQTAKKARKRESIT</sequence>
<evidence type="ECO:0000256" key="3">
    <source>
        <dbReference type="ARBA" id="ARBA00022746"/>
    </source>
</evidence>
<gene>
    <name evidence="4" type="ORF">CHH64_05130</name>
</gene>
<dbReference type="SFLD" id="SFLDG01018">
    <property type="entry name" value="Squalene/Phytoene_Synthase_Lik"/>
    <property type="match status" value="1"/>
</dbReference>
<dbReference type="PROSITE" id="PS01045">
    <property type="entry name" value="SQUALEN_PHYTOEN_SYN_2"/>
    <property type="match status" value="1"/>
</dbReference>
<evidence type="ECO:0000256" key="2">
    <source>
        <dbReference type="ARBA" id="ARBA00022679"/>
    </source>
</evidence>
<organism evidence="4 5">
    <name type="scientific">Terribacillus saccharophilus</name>
    <dbReference type="NCBI Taxonomy" id="361277"/>
    <lineage>
        <taxon>Bacteria</taxon>
        <taxon>Bacillati</taxon>
        <taxon>Bacillota</taxon>
        <taxon>Bacilli</taxon>
        <taxon>Bacillales</taxon>
        <taxon>Bacillaceae</taxon>
        <taxon>Terribacillus</taxon>
    </lineage>
</organism>
<dbReference type="AlphaFoldDB" id="A0A268AD64"/>
<dbReference type="Pfam" id="PF00494">
    <property type="entry name" value="SQS_PSY"/>
    <property type="match status" value="1"/>
</dbReference>
<dbReference type="Gene3D" id="1.10.600.10">
    <property type="entry name" value="Farnesyl Diphosphate Synthase"/>
    <property type="match status" value="1"/>
</dbReference>